<dbReference type="PANTHER" id="PTHR43280:SF25">
    <property type="entry name" value="ARABINOSE OPERON REGULATORY PROTEIN"/>
    <property type="match status" value="1"/>
</dbReference>
<dbReference type="SMART" id="SM00342">
    <property type="entry name" value="HTH_ARAC"/>
    <property type="match status" value="1"/>
</dbReference>
<keyword evidence="1" id="KW-0805">Transcription regulation</keyword>
<dbReference type="InterPro" id="IPR037923">
    <property type="entry name" value="HTH-like"/>
</dbReference>
<dbReference type="PANTHER" id="PTHR43280">
    <property type="entry name" value="ARAC-FAMILY TRANSCRIPTIONAL REGULATOR"/>
    <property type="match status" value="1"/>
</dbReference>
<evidence type="ECO:0000256" key="4">
    <source>
        <dbReference type="ARBA" id="ARBA00023163"/>
    </source>
</evidence>
<dbReference type="PRINTS" id="PR00032">
    <property type="entry name" value="HTHARAC"/>
</dbReference>
<dbReference type="SUPFAM" id="SSF46689">
    <property type="entry name" value="Homeodomain-like"/>
    <property type="match status" value="2"/>
</dbReference>
<evidence type="ECO:0000313" key="6">
    <source>
        <dbReference type="EMBL" id="MCQ9629935.1"/>
    </source>
</evidence>
<evidence type="ECO:0000256" key="3">
    <source>
        <dbReference type="ARBA" id="ARBA00023159"/>
    </source>
</evidence>
<reference evidence="6 7" key="1">
    <citation type="submission" date="2021-12" db="EMBL/GenBank/DDBJ databases">
        <title>Identification and characterization of A. suis stains in western Canada.</title>
        <authorList>
            <person name="Kulathunga D.G.R.S."/>
            <person name="De Oliveira Costa M."/>
        </authorList>
    </citation>
    <scope>NUCLEOTIDE SEQUENCE [LARGE SCALE GENOMIC DNA]</scope>
    <source>
        <strain evidence="6 7">18_292</strain>
    </source>
</reference>
<evidence type="ECO:0000259" key="5">
    <source>
        <dbReference type="PROSITE" id="PS01124"/>
    </source>
</evidence>
<dbReference type="SUPFAM" id="SSF51215">
    <property type="entry name" value="Regulatory protein AraC"/>
    <property type="match status" value="1"/>
</dbReference>
<dbReference type="PROSITE" id="PS01124">
    <property type="entry name" value="HTH_ARAC_FAMILY_2"/>
    <property type="match status" value="1"/>
</dbReference>
<dbReference type="Proteomes" id="UP001206331">
    <property type="component" value="Unassembled WGS sequence"/>
</dbReference>
<keyword evidence="4" id="KW-0804">Transcription</keyword>
<dbReference type="Pfam" id="PF12833">
    <property type="entry name" value="HTH_18"/>
    <property type="match status" value="1"/>
</dbReference>
<dbReference type="NCBIfam" id="NF007860">
    <property type="entry name" value="PRK10572.1"/>
    <property type="match status" value="1"/>
</dbReference>
<dbReference type="InterPro" id="IPR020449">
    <property type="entry name" value="Tscrpt_reg_AraC-type_HTH"/>
</dbReference>
<protein>
    <submittedName>
        <fullName evidence="6">Arabinose operon transcriptional regulator AraC</fullName>
    </submittedName>
</protein>
<dbReference type="EMBL" id="JAJUPA010000005">
    <property type="protein sequence ID" value="MCQ9629935.1"/>
    <property type="molecule type" value="Genomic_DNA"/>
</dbReference>
<gene>
    <name evidence="6" type="primary">araC</name>
    <name evidence="6" type="ORF">LZL92_06510</name>
</gene>
<dbReference type="Gene3D" id="1.10.10.60">
    <property type="entry name" value="Homeodomain-like"/>
    <property type="match status" value="2"/>
</dbReference>
<dbReference type="InterPro" id="IPR009057">
    <property type="entry name" value="Homeodomain-like_sf"/>
</dbReference>
<feature type="domain" description="HTH araC/xylS-type" evidence="5">
    <location>
        <begin position="201"/>
        <end position="299"/>
    </location>
</feature>
<dbReference type="Gene3D" id="2.60.120.280">
    <property type="entry name" value="Regulatory protein AraC"/>
    <property type="match status" value="1"/>
</dbReference>
<keyword evidence="3" id="KW-0010">Activator</keyword>
<dbReference type="RefSeq" id="WP_014991196.1">
    <property type="nucleotide sequence ID" value="NZ_CP090556.1"/>
</dbReference>
<comment type="caution">
    <text evidence="6">The sequence shown here is derived from an EMBL/GenBank/DDBJ whole genome shotgun (WGS) entry which is preliminary data.</text>
</comment>
<accession>A0ABT1WW94</accession>
<evidence type="ECO:0000256" key="2">
    <source>
        <dbReference type="ARBA" id="ARBA00023125"/>
    </source>
</evidence>
<organism evidence="6 7">
    <name type="scientific">Actinobacillus suis</name>
    <dbReference type="NCBI Taxonomy" id="716"/>
    <lineage>
        <taxon>Bacteria</taxon>
        <taxon>Pseudomonadati</taxon>
        <taxon>Pseudomonadota</taxon>
        <taxon>Gammaproteobacteria</taxon>
        <taxon>Pasteurellales</taxon>
        <taxon>Pasteurellaceae</taxon>
        <taxon>Actinobacillus</taxon>
    </lineage>
</organism>
<name>A0ABT1WW94_ACTSU</name>
<evidence type="ECO:0000313" key="7">
    <source>
        <dbReference type="Proteomes" id="UP001206331"/>
    </source>
</evidence>
<keyword evidence="2" id="KW-0238">DNA-binding</keyword>
<keyword evidence="7" id="KW-1185">Reference proteome</keyword>
<dbReference type="InterPro" id="IPR018060">
    <property type="entry name" value="HTH_AraC"/>
</dbReference>
<dbReference type="InterPro" id="IPR003313">
    <property type="entry name" value="AraC-bd"/>
</dbReference>
<proteinExistence type="predicted"/>
<evidence type="ECO:0000256" key="1">
    <source>
        <dbReference type="ARBA" id="ARBA00023015"/>
    </source>
</evidence>
<dbReference type="Pfam" id="PF02311">
    <property type="entry name" value="AraC_binding"/>
    <property type="match status" value="1"/>
</dbReference>
<sequence>MININKKYLNKIIEINMGQHKQNSQNNPLLPGYDFNAYLVAGCTQIEKSNELDFPIYRPHGMNGYILNLTIKGKGSVFHGDHQFDCNVGDLLLFPPNAIHDYQRSPDSDSWHHQWIYFRARTLWKDWLNWSNTIQNVGRLTIPDQKTYQNILSLFQKIEKEYNSNRLFSEAMSMSLLEQLIITCIELEPSNQTRKIEPRILDVCNLISQNIHLNHKIEELAAHVHISSSRLTHLFVEQIGTSIIKWREEQRMIRARHLLHTSNAPIYHIARQLGYDDQLYFARLFKRYTGLSPSAFRDSR</sequence>